<sequence>MIRSAPLQGHRHASCARLVVLLLVLTLLSGCSIIRNHMYRTTGGVMQGLSKEHTTPYLLQQKDLGMSCAMSEATTPMIMSFGRIIDEPNQLGVMMNLSAAGCSIERAREHDLAYHRLMRDRDTDAARDAQYSARRHFREATLRYHRSWKNLNAHYGDIGNQQCPTGMLETEMDQFMYLSGLIAGLQAMNTQVRSAEQLGVPNNIGSRVARATDCLDDDRWWGVPGAMKAAVHAMLPSAAPEGAQPFEELEAASRKGEEAGVRLANVFHAVAAQNAEDRQRVRDVIRRHAKAVEETEPAEDWVMIDETATQQIRAISDTLWTKATGHRTPTGRLGEFWDDAEPDSEDIDLNELM</sequence>
<dbReference type="RefSeq" id="WP_208296996.1">
    <property type="nucleotide sequence ID" value="NZ_SOAX01000001.1"/>
</dbReference>
<name>A0A4R7JZM6_9GAMM</name>
<feature type="compositionally biased region" description="Acidic residues" evidence="1">
    <location>
        <begin position="336"/>
        <end position="353"/>
    </location>
</feature>
<reference evidence="2 3" key="1">
    <citation type="submission" date="2019-03" db="EMBL/GenBank/DDBJ databases">
        <title>Genomic Encyclopedia of Type Strains, Phase IV (KMG-IV): sequencing the most valuable type-strain genomes for metagenomic binning, comparative biology and taxonomic classification.</title>
        <authorList>
            <person name="Goeker M."/>
        </authorList>
    </citation>
    <scope>NUCLEOTIDE SEQUENCE [LARGE SCALE GENOMIC DNA]</scope>
    <source>
        <strain evidence="2 3">DSM 15505</strain>
    </source>
</reference>
<keyword evidence="3" id="KW-1185">Reference proteome</keyword>
<dbReference type="EMBL" id="SOAX01000001">
    <property type="protein sequence ID" value="TDT44002.1"/>
    <property type="molecule type" value="Genomic_DNA"/>
</dbReference>
<gene>
    <name evidence="2" type="ORF">DES49_0101</name>
</gene>
<evidence type="ECO:0000313" key="3">
    <source>
        <dbReference type="Proteomes" id="UP000295830"/>
    </source>
</evidence>
<organism evidence="2 3">
    <name type="scientific">Halospina denitrificans</name>
    <dbReference type="NCBI Taxonomy" id="332522"/>
    <lineage>
        <taxon>Bacteria</taxon>
        <taxon>Pseudomonadati</taxon>
        <taxon>Pseudomonadota</taxon>
        <taxon>Gammaproteobacteria</taxon>
        <taxon>Halospina</taxon>
    </lineage>
</organism>
<dbReference type="PROSITE" id="PS51257">
    <property type="entry name" value="PROKAR_LIPOPROTEIN"/>
    <property type="match status" value="1"/>
</dbReference>
<feature type="region of interest" description="Disordered" evidence="1">
    <location>
        <begin position="331"/>
        <end position="353"/>
    </location>
</feature>
<dbReference type="AlphaFoldDB" id="A0A4R7JZM6"/>
<evidence type="ECO:0000256" key="1">
    <source>
        <dbReference type="SAM" id="MobiDB-lite"/>
    </source>
</evidence>
<accession>A0A4R7JZM6</accession>
<comment type="caution">
    <text evidence="2">The sequence shown here is derived from an EMBL/GenBank/DDBJ whole genome shotgun (WGS) entry which is preliminary data.</text>
</comment>
<proteinExistence type="predicted"/>
<dbReference type="Proteomes" id="UP000295830">
    <property type="component" value="Unassembled WGS sequence"/>
</dbReference>
<protein>
    <submittedName>
        <fullName evidence="2">Uncharacterized protein</fullName>
    </submittedName>
</protein>
<evidence type="ECO:0000313" key="2">
    <source>
        <dbReference type="EMBL" id="TDT44002.1"/>
    </source>
</evidence>